<dbReference type="Proteomes" id="UP000610846">
    <property type="component" value="Unassembled WGS sequence"/>
</dbReference>
<sequence>MSQRPAPARWFGVRCIFRHRGAENGTDRVYEERLTLWCAERFADAIELAEADAREYAERVGAKYLRLAQAFRADDEPGHGSEVFSLVRTSPLKPRRYLDTYFDTGAERQGAPRPHEGMPEGVR</sequence>
<evidence type="ECO:0008006" key="4">
    <source>
        <dbReference type="Google" id="ProtNLM"/>
    </source>
</evidence>
<evidence type="ECO:0000313" key="3">
    <source>
        <dbReference type="Proteomes" id="UP000610846"/>
    </source>
</evidence>
<keyword evidence="3" id="KW-1185">Reference proteome</keyword>
<dbReference type="AlphaFoldDB" id="A0A927J0Y0"/>
<protein>
    <recommendedName>
        <fullName evidence="4">DUF4288 domain-containing protein</fullName>
    </recommendedName>
</protein>
<dbReference type="RefSeq" id="WP_191829386.1">
    <property type="nucleotide sequence ID" value="NZ_JACYHB010000009.1"/>
</dbReference>
<evidence type="ECO:0000256" key="1">
    <source>
        <dbReference type="SAM" id="MobiDB-lite"/>
    </source>
</evidence>
<reference evidence="2" key="2">
    <citation type="submission" date="2020-09" db="EMBL/GenBank/DDBJ databases">
        <authorList>
            <person name="Yu Y."/>
        </authorList>
    </citation>
    <scope>NUCLEOTIDE SEQUENCE</scope>
    <source>
        <strain evidence="2">KCTC 49039</strain>
    </source>
</reference>
<proteinExistence type="predicted"/>
<dbReference type="EMBL" id="JACYHB010000009">
    <property type="protein sequence ID" value="MBD8079813.1"/>
    <property type="molecule type" value="Genomic_DNA"/>
</dbReference>
<feature type="compositionally biased region" description="Basic and acidic residues" evidence="1">
    <location>
        <begin position="113"/>
        <end position="123"/>
    </location>
</feature>
<name>A0A927J0Y0_9MICO</name>
<organism evidence="2 3">
    <name type="scientific">Cellulosimicrobium arenosum</name>
    <dbReference type="NCBI Taxonomy" id="2708133"/>
    <lineage>
        <taxon>Bacteria</taxon>
        <taxon>Bacillati</taxon>
        <taxon>Actinomycetota</taxon>
        <taxon>Actinomycetes</taxon>
        <taxon>Micrococcales</taxon>
        <taxon>Promicromonosporaceae</taxon>
        <taxon>Cellulosimicrobium</taxon>
    </lineage>
</organism>
<gene>
    <name evidence="2" type="ORF">IF651_12175</name>
</gene>
<comment type="caution">
    <text evidence="2">The sequence shown here is derived from an EMBL/GenBank/DDBJ whole genome shotgun (WGS) entry which is preliminary data.</text>
</comment>
<accession>A0A927J0Y0</accession>
<feature type="region of interest" description="Disordered" evidence="1">
    <location>
        <begin position="103"/>
        <end position="123"/>
    </location>
</feature>
<reference evidence="2" key="1">
    <citation type="journal article" date="2018" name="Curr. Microbiol.">
        <title>Cellulosimicrobium arenosum sp. nov., Isolated from Marine Sediment Sand.</title>
        <authorList>
            <person name="Oh M."/>
            <person name="Kim J.H."/>
            <person name="Yoon J.H."/>
            <person name="Schumann P."/>
            <person name="Kim W."/>
        </authorList>
    </citation>
    <scope>NUCLEOTIDE SEQUENCE</scope>
    <source>
        <strain evidence="2">KCTC 49039</strain>
    </source>
</reference>
<evidence type="ECO:0000313" key="2">
    <source>
        <dbReference type="EMBL" id="MBD8079813.1"/>
    </source>
</evidence>